<proteinExistence type="predicted"/>
<dbReference type="Proteomes" id="UP001163321">
    <property type="component" value="Chromosome 8"/>
</dbReference>
<evidence type="ECO:0000313" key="2">
    <source>
        <dbReference type="Proteomes" id="UP001163321"/>
    </source>
</evidence>
<organism evidence="1 2">
    <name type="scientific">Peronosclerospora sorghi</name>
    <dbReference type="NCBI Taxonomy" id="230839"/>
    <lineage>
        <taxon>Eukaryota</taxon>
        <taxon>Sar</taxon>
        <taxon>Stramenopiles</taxon>
        <taxon>Oomycota</taxon>
        <taxon>Peronosporomycetes</taxon>
        <taxon>Peronosporales</taxon>
        <taxon>Peronosporaceae</taxon>
        <taxon>Peronosclerospora</taxon>
    </lineage>
</organism>
<comment type="caution">
    <text evidence="1">The sequence shown here is derived from an EMBL/GenBank/DDBJ whole genome shotgun (WGS) entry which is preliminary data.</text>
</comment>
<reference evidence="1 2" key="1">
    <citation type="journal article" date="2022" name="bioRxiv">
        <title>The genome of the oomycete Peronosclerospora sorghi, a cosmopolitan pathogen of maize and sorghum, is inflated with dispersed pseudogenes.</title>
        <authorList>
            <person name="Fletcher K."/>
            <person name="Martin F."/>
            <person name="Isakeit T."/>
            <person name="Cavanaugh K."/>
            <person name="Magill C."/>
            <person name="Michelmore R."/>
        </authorList>
    </citation>
    <scope>NUCLEOTIDE SEQUENCE [LARGE SCALE GENOMIC DNA]</scope>
    <source>
        <strain evidence="1">P6</strain>
    </source>
</reference>
<evidence type="ECO:0000313" key="1">
    <source>
        <dbReference type="EMBL" id="KAI9907650.1"/>
    </source>
</evidence>
<accession>A0ACC0VMT1</accession>
<dbReference type="EMBL" id="CM047587">
    <property type="protein sequence ID" value="KAI9907650.1"/>
    <property type="molecule type" value="Genomic_DNA"/>
</dbReference>
<keyword evidence="2" id="KW-1185">Reference proteome</keyword>
<name>A0ACC0VMT1_9STRA</name>
<protein>
    <submittedName>
        <fullName evidence="1">Uncharacterized protein</fullName>
    </submittedName>
</protein>
<sequence>MASTTSRANVRSERLVLRSVQATHGAEYFGQEETEGYMNAGDTAVVTDDEIVIDRIMRKKLVNFIANHGKRGKMLQLRSNVVQCIEGIHHVE</sequence>
<gene>
    <name evidence="1" type="ORF">PsorP6_003174</name>
</gene>